<dbReference type="InterPro" id="IPR050204">
    <property type="entry name" value="AraC_XylS_family_regulators"/>
</dbReference>
<dbReference type="PROSITE" id="PS00041">
    <property type="entry name" value="HTH_ARAC_FAMILY_1"/>
    <property type="match status" value="1"/>
</dbReference>
<dbReference type="PROSITE" id="PS01124">
    <property type="entry name" value="HTH_ARAC_FAMILY_2"/>
    <property type="match status" value="1"/>
</dbReference>
<proteinExistence type="predicted"/>
<evidence type="ECO:0000313" key="6">
    <source>
        <dbReference type="Proteomes" id="UP000056968"/>
    </source>
</evidence>
<evidence type="ECO:0000313" key="5">
    <source>
        <dbReference type="EMBL" id="ALR20559.1"/>
    </source>
</evidence>
<name>A0A0S3EYU0_9SPHN</name>
<dbReference type="InterPro" id="IPR018062">
    <property type="entry name" value="HTH_AraC-typ_CS"/>
</dbReference>
<feature type="domain" description="HTH araC/xylS-type" evidence="4">
    <location>
        <begin position="106"/>
        <end position="188"/>
    </location>
</feature>
<protein>
    <recommendedName>
        <fullName evidence="4">HTH araC/xylS-type domain-containing protein</fullName>
    </recommendedName>
</protein>
<evidence type="ECO:0000256" key="1">
    <source>
        <dbReference type="ARBA" id="ARBA00023015"/>
    </source>
</evidence>
<gene>
    <name evidence="5" type="ORF">ATN00_09830</name>
</gene>
<dbReference type="Proteomes" id="UP000056968">
    <property type="component" value="Chromosome"/>
</dbReference>
<keyword evidence="6" id="KW-1185">Reference proteome</keyword>
<dbReference type="SUPFAM" id="SSF46689">
    <property type="entry name" value="Homeodomain-like"/>
    <property type="match status" value="1"/>
</dbReference>
<dbReference type="RefSeq" id="WP_062064293.1">
    <property type="nucleotide sequence ID" value="NZ_CP013264.1"/>
</dbReference>
<dbReference type="EMBL" id="CP013264">
    <property type="protein sequence ID" value="ALR20559.1"/>
    <property type="molecule type" value="Genomic_DNA"/>
</dbReference>
<accession>A0A0S3EYU0</accession>
<reference evidence="5 6" key="1">
    <citation type="submission" date="2015-11" db="EMBL/GenBank/DDBJ databases">
        <title>A Two-component Flavoprotein Monooxygenase System MeaXY Responsible for para-Hydroxylation of 2-Methyl-6-ethylaniline and 2,6-Diethylaniline in Sphingobium baderi DE-13.</title>
        <authorList>
            <person name="Cheng M."/>
            <person name="Meng Q."/>
            <person name="Yang Y."/>
            <person name="Chu C."/>
            <person name="Yan X."/>
            <person name="He J."/>
            <person name="Li S."/>
        </authorList>
    </citation>
    <scope>NUCLEOTIDE SEQUENCE [LARGE SCALE GENOMIC DNA]</scope>
    <source>
        <strain evidence="5 6">DE-13</strain>
    </source>
</reference>
<keyword evidence="3" id="KW-0804">Transcription</keyword>
<keyword evidence="1" id="KW-0805">Transcription regulation</keyword>
<dbReference type="InterPro" id="IPR018060">
    <property type="entry name" value="HTH_AraC"/>
</dbReference>
<dbReference type="SMART" id="SM00342">
    <property type="entry name" value="HTH_ARAC"/>
    <property type="match status" value="1"/>
</dbReference>
<dbReference type="AlphaFoldDB" id="A0A0S3EYU0"/>
<evidence type="ECO:0000256" key="2">
    <source>
        <dbReference type="ARBA" id="ARBA00023125"/>
    </source>
</evidence>
<organism evidence="5 6">
    <name type="scientific">Sphingobium baderi</name>
    <dbReference type="NCBI Taxonomy" id="1332080"/>
    <lineage>
        <taxon>Bacteria</taxon>
        <taxon>Pseudomonadati</taxon>
        <taxon>Pseudomonadota</taxon>
        <taxon>Alphaproteobacteria</taxon>
        <taxon>Sphingomonadales</taxon>
        <taxon>Sphingomonadaceae</taxon>
        <taxon>Sphingobium</taxon>
    </lineage>
</organism>
<keyword evidence="2" id="KW-0238">DNA-binding</keyword>
<dbReference type="GO" id="GO:0043565">
    <property type="term" value="F:sequence-specific DNA binding"/>
    <property type="evidence" value="ECO:0007669"/>
    <property type="project" value="InterPro"/>
</dbReference>
<sequence>MFDIDAIAARSAVGWDWPTFDWASALAIRNDYIGATLRRVAAETLNPGFASELQIETMLLGVAFELRRQFNGEQVAAQASAGKLGCAQMATLRAMAFDTVGDPPCIADLAQVIGMNGRQLAARFRATTGQTLRNFLAESRLERAKLLLRDHRLLIKQVAFDCGFKSSAAFAAAFQRSTGFTPQNFRASVSLQ</sequence>
<dbReference type="PANTHER" id="PTHR46796">
    <property type="entry name" value="HTH-TYPE TRANSCRIPTIONAL ACTIVATOR RHAS-RELATED"/>
    <property type="match status" value="1"/>
</dbReference>
<dbReference type="GO" id="GO:0003700">
    <property type="term" value="F:DNA-binding transcription factor activity"/>
    <property type="evidence" value="ECO:0007669"/>
    <property type="project" value="InterPro"/>
</dbReference>
<evidence type="ECO:0000259" key="4">
    <source>
        <dbReference type="PROSITE" id="PS01124"/>
    </source>
</evidence>
<dbReference type="InterPro" id="IPR020449">
    <property type="entry name" value="Tscrpt_reg_AraC-type_HTH"/>
</dbReference>
<dbReference type="Gene3D" id="1.10.10.60">
    <property type="entry name" value="Homeodomain-like"/>
    <property type="match status" value="2"/>
</dbReference>
<dbReference type="PANTHER" id="PTHR46796:SF6">
    <property type="entry name" value="ARAC SUBFAMILY"/>
    <property type="match status" value="1"/>
</dbReference>
<dbReference type="InterPro" id="IPR009057">
    <property type="entry name" value="Homeodomain-like_sf"/>
</dbReference>
<dbReference type="PRINTS" id="PR00032">
    <property type="entry name" value="HTHARAC"/>
</dbReference>
<dbReference type="STRING" id="1332080.ATN00_09830"/>
<evidence type="ECO:0000256" key="3">
    <source>
        <dbReference type="ARBA" id="ARBA00023163"/>
    </source>
</evidence>
<dbReference type="KEGG" id="sbd:ATN00_09830"/>
<dbReference type="Pfam" id="PF12833">
    <property type="entry name" value="HTH_18"/>
    <property type="match status" value="1"/>
</dbReference>